<dbReference type="GO" id="GO:0016926">
    <property type="term" value="P:protein desumoylation"/>
    <property type="evidence" value="ECO:0007669"/>
    <property type="project" value="UniProtKB-ARBA"/>
</dbReference>
<keyword evidence="7" id="KW-1185">Reference proteome</keyword>
<dbReference type="Gene3D" id="1.10.418.20">
    <property type="match status" value="1"/>
</dbReference>
<feature type="domain" description="Ubiquitin-like protease family profile" evidence="5">
    <location>
        <begin position="1"/>
        <end position="144"/>
    </location>
</feature>
<evidence type="ECO:0000259" key="5">
    <source>
        <dbReference type="PROSITE" id="PS50600"/>
    </source>
</evidence>
<accession>A0A843TLE3</accession>
<comment type="similarity">
    <text evidence="1">Belongs to the peptidase C48 family.</text>
</comment>
<evidence type="ECO:0000256" key="4">
    <source>
        <dbReference type="ARBA" id="ARBA00022807"/>
    </source>
</evidence>
<dbReference type="GO" id="GO:0006508">
    <property type="term" value="P:proteolysis"/>
    <property type="evidence" value="ECO:0007669"/>
    <property type="project" value="UniProtKB-KW"/>
</dbReference>
<dbReference type="PANTHER" id="PTHR46915:SF6">
    <property type="entry name" value="CYSTEINE PROTEINASES SUPERFAMILY PROTEIN"/>
    <property type="match status" value="1"/>
</dbReference>
<dbReference type="PROSITE" id="PS50600">
    <property type="entry name" value="ULP_PROTEASE"/>
    <property type="match status" value="1"/>
</dbReference>
<evidence type="ECO:0000256" key="3">
    <source>
        <dbReference type="ARBA" id="ARBA00022801"/>
    </source>
</evidence>
<dbReference type="PANTHER" id="PTHR46915">
    <property type="entry name" value="UBIQUITIN-LIKE PROTEASE 4-RELATED"/>
    <property type="match status" value="1"/>
</dbReference>
<gene>
    <name evidence="6" type="ORF">Taro_002634</name>
</gene>
<dbReference type="Pfam" id="PF02902">
    <property type="entry name" value="Peptidase_C48"/>
    <property type="match status" value="1"/>
</dbReference>
<proteinExistence type="inferred from homology"/>
<comment type="caution">
    <text evidence="6">The sequence shown here is derived from an EMBL/GenBank/DDBJ whole genome shotgun (WGS) entry which is preliminary data.</text>
</comment>
<evidence type="ECO:0000313" key="6">
    <source>
        <dbReference type="EMBL" id="MQL70314.1"/>
    </source>
</evidence>
<keyword evidence="3" id="KW-0378">Hydrolase</keyword>
<protein>
    <recommendedName>
        <fullName evidence="5">Ubiquitin-like protease family profile domain-containing protein</fullName>
    </recommendedName>
</protein>
<dbReference type="InterPro" id="IPR003653">
    <property type="entry name" value="Peptidase_C48_C"/>
</dbReference>
<evidence type="ECO:0000256" key="2">
    <source>
        <dbReference type="ARBA" id="ARBA00022670"/>
    </source>
</evidence>
<dbReference type="Proteomes" id="UP000652761">
    <property type="component" value="Unassembled WGS sequence"/>
</dbReference>
<keyword evidence="4" id="KW-0788">Thiol protease</keyword>
<dbReference type="OrthoDB" id="442460at2759"/>
<dbReference type="SUPFAM" id="SSF54001">
    <property type="entry name" value="Cysteine proteinases"/>
    <property type="match status" value="1"/>
</dbReference>
<evidence type="ECO:0000256" key="1">
    <source>
        <dbReference type="ARBA" id="ARBA00005234"/>
    </source>
</evidence>
<dbReference type="AlphaFoldDB" id="A0A843TLE3"/>
<dbReference type="EMBL" id="NMUH01000063">
    <property type="protein sequence ID" value="MQL70314.1"/>
    <property type="molecule type" value="Genomic_DNA"/>
</dbReference>
<evidence type="ECO:0000313" key="7">
    <source>
        <dbReference type="Proteomes" id="UP000652761"/>
    </source>
</evidence>
<reference evidence="6" key="1">
    <citation type="submission" date="2017-07" db="EMBL/GenBank/DDBJ databases">
        <title>Taro Niue Genome Assembly and Annotation.</title>
        <authorList>
            <person name="Atibalentja N."/>
            <person name="Keating K."/>
            <person name="Fields C.J."/>
        </authorList>
    </citation>
    <scope>NUCLEOTIDE SEQUENCE</scope>
    <source>
        <strain evidence="6">Niue_2</strain>
        <tissue evidence="6">Leaf</tissue>
    </source>
</reference>
<organism evidence="6 7">
    <name type="scientific">Colocasia esculenta</name>
    <name type="common">Wild taro</name>
    <name type="synonym">Arum esculentum</name>
    <dbReference type="NCBI Taxonomy" id="4460"/>
    <lineage>
        <taxon>Eukaryota</taxon>
        <taxon>Viridiplantae</taxon>
        <taxon>Streptophyta</taxon>
        <taxon>Embryophyta</taxon>
        <taxon>Tracheophyta</taxon>
        <taxon>Spermatophyta</taxon>
        <taxon>Magnoliopsida</taxon>
        <taxon>Liliopsida</taxon>
        <taxon>Araceae</taxon>
        <taxon>Aroideae</taxon>
        <taxon>Colocasieae</taxon>
        <taxon>Colocasia</taxon>
    </lineage>
</organism>
<keyword evidence="2" id="KW-0645">Protease</keyword>
<dbReference type="GO" id="GO:0008234">
    <property type="term" value="F:cysteine-type peptidase activity"/>
    <property type="evidence" value="ECO:0007669"/>
    <property type="project" value="UniProtKB-KW"/>
</dbReference>
<sequence length="185" mass="21322">MDCLTYFIFYSHMWESTPIEVRDAFTYQDSLCLNAYMNALAIKMSSWTKTSDIFLLVSIHILMTTNHLYPFVISCEIGGTGIFQSYATLEQVLIPTLTNHIKPDSVEYSLEGENTQLSLFILKVPQQNNGEECGIFVLYFIHLFMRDAPKSECSEGYSDFLTGAWFNGEEVDKFDEKVWARWVIT</sequence>
<dbReference type="InterPro" id="IPR038765">
    <property type="entry name" value="Papain-like_cys_pep_sf"/>
</dbReference>
<name>A0A843TLE3_COLES</name>